<dbReference type="Proteomes" id="UP000292702">
    <property type="component" value="Unassembled WGS sequence"/>
</dbReference>
<keyword evidence="4" id="KW-1185">Reference proteome</keyword>
<protein>
    <submittedName>
        <fullName evidence="3">Uncharacterized protein</fullName>
    </submittedName>
</protein>
<name>A0A4R0RC76_9APHY</name>
<evidence type="ECO:0000256" key="2">
    <source>
        <dbReference type="SAM" id="Phobius"/>
    </source>
</evidence>
<dbReference type="EMBL" id="RWJN01000173">
    <property type="protein sequence ID" value="TCD65591.1"/>
    <property type="molecule type" value="Genomic_DNA"/>
</dbReference>
<comment type="caution">
    <text evidence="3">The sequence shown here is derived from an EMBL/GenBank/DDBJ whole genome shotgun (WGS) entry which is preliminary data.</text>
</comment>
<organism evidence="3 4">
    <name type="scientific">Steccherinum ochraceum</name>
    <dbReference type="NCBI Taxonomy" id="92696"/>
    <lineage>
        <taxon>Eukaryota</taxon>
        <taxon>Fungi</taxon>
        <taxon>Dikarya</taxon>
        <taxon>Basidiomycota</taxon>
        <taxon>Agaricomycotina</taxon>
        <taxon>Agaricomycetes</taxon>
        <taxon>Polyporales</taxon>
        <taxon>Steccherinaceae</taxon>
        <taxon>Steccherinum</taxon>
    </lineage>
</organism>
<reference evidence="3 4" key="1">
    <citation type="submission" date="2018-11" db="EMBL/GenBank/DDBJ databases">
        <title>Genome assembly of Steccherinum ochraceum LE-BIN_3174, the white-rot fungus of the Steccherinaceae family (The Residual Polyporoid clade, Polyporales, Basidiomycota).</title>
        <authorList>
            <person name="Fedorova T.V."/>
            <person name="Glazunova O.A."/>
            <person name="Landesman E.O."/>
            <person name="Moiseenko K.V."/>
            <person name="Psurtseva N.V."/>
            <person name="Savinova O.S."/>
            <person name="Shakhova N.V."/>
            <person name="Tyazhelova T.V."/>
            <person name="Vasina D.V."/>
        </authorList>
    </citation>
    <scope>NUCLEOTIDE SEQUENCE [LARGE SCALE GENOMIC DNA]</scope>
    <source>
        <strain evidence="3 4">LE-BIN_3174</strain>
    </source>
</reference>
<proteinExistence type="predicted"/>
<feature type="region of interest" description="Disordered" evidence="1">
    <location>
        <begin position="1"/>
        <end position="25"/>
    </location>
</feature>
<keyword evidence="2" id="KW-0472">Membrane</keyword>
<keyword evidence="2" id="KW-1133">Transmembrane helix</keyword>
<keyword evidence="2" id="KW-0812">Transmembrane</keyword>
<dbReference type="AlphaFoldDB" id="A0A4R0RC76"/>
<accession>A0A4R0RC76</accession>
<sequence>MSSTVSPVETSSSSPSSTSQPNYHGVPSSKSAPSLYLYAFLATLLVLLVASMIIVSRYYVIRRRTQLRIEEAMRNGTYVAPVPYHLRRDLPKPVLHDMFLAPDDGEVWDNGKGSWWKEVTPIAASIVPKVEPITSPPTIPAPPRTFLGFSLPPPIPEHAGLYAPPRSPPKPSDELDMVYLVRMPTKSLGDATLPMVEFGVMRGASLAEPLSAANTSVAA</sequence>
<evidence type="ECO:0000313" key="4">
    <source>
        <dbReference type="Proteomes" id="UP000292702"/>
    </source>
</evidence>
<gene>
    <name evidence="3" type="ORF">EIP91_002476</name>
</gene>
<evidence type="ECO:0000313" key="3">
    <source>
        <dbReference type="EMBL" id="TCD65591.1"/>
    </source>
</evidence>
<evidence type="ECO:0000256" key="1">
    <source>
        <dbReference type="SAM" id="MobiDB-lite"/>
    </source>
</evidence>
<feature type="compositionally biased region" description="Low complexity" evidence="1">
    <location>
        <begin position="1"/>
        <end position="19"/>
    </location>
</feature>
<feature type="transmembrane region" description="Helical" evidence="2">
    <location>
        <begin position="35"/>
        <end position="60"/>
    </location>
</feature>